<dbReference type="Gene3D" id="1.10.1280.10">
    <property type="entry name" value="Di-copper center containing domain from catechol oxidase"/>
    <property type="match status" value="1"/>
</dbReference>
<keyword evidence="2" id="KW-1185">Reference proteome</keyword>
<reference evidence="2" key="1">
    <citation type="journal article" date="2019" name="Int. J. Syst. Evol. Microbiol.">
        <title>The Global Catalogue of Microorganisms (GCM) 10K type strain sequencing project: providing services to taxonomists for standard genome sequencing and annotation.</title>
        <authorList>
            <consortium name="The Broad Institute Genomics Platform"/>
            <consortium name="The Broad Institute Genome Sequencing Center for Infectious Disease"/>
            <person name="Wu L."/>
            <person name="Ma J."/>
        </authorList>
    </citation>
    <scope>NUCLEOTIDE SEQUENCE [LARGE SCALE GENOMIC DNA]</scope>
    <source>
        <strain evidence="2">CECT 7706</strain>
    </source>
</reference>
<protein>
    <submittedName>
        <fullName evidence="1">Uncharacterized protein</fullName>
    </submittedName>
</protein>
<sequence length="207" mass="23245">MLWIWQKLHHCTDSLEVIPDYPGTNTVDAQGPTPGMAPNTWLDLNSPLNPFIKEENGKKRPYTSQDVINIERQLVMTYSKGSLDEEAPAYLEQSLYQSGNSTKTVKVSRINRLPIPGSFMVSAFARLGEQRYHLGTEAVPSRWSVQFCANCQAHLEVKSFFGLHGMDKETAEKASIEIEIQGRDGLLAAPGVPESTQNKRLYHLRVE</sequence>
<organism evidence="1 2">
    <name type="scientific">Cyclobacterium jeungdonense</name>
    <dbReference type="NCBI Taxonomy" id="708087"/>
    <lineage>
        <taxon>Bacteria</taxon>
        <taxon>Pseudomonadati</taxon>
        <taxon>Bacteroidota</taxon>
        <taxon>Cytophagia</taxon>
        <taxon>Cytophagales</taxon>
        <taxon>Cyclobacteriaceae</taxon>
        <taxon>Cyclobacterium</taxon>
    </lineage>
</organism>
<accession>A0ABT8C671</accession>
<dbReference type="Proteomes" id="UP001236663">
    <property type="component" value="Unassembled WGS sequence"/>
</dbReference>
<comment type="caution">
    <text evidence="1">The sequence shown here is derived from an EMBL/GenBank/DDBJ whole genome shotgun (WGS) entry which is preliminary data.</text>
</comment>
<dbReference type="EMBL" id="JAUFQS010000007">
    <property type="protein sequence ID" value="MDN3687980.1"/>
    <property type="molecule type" value="Genomic_DNA"/>
</dbReference>
<proteinExistence type="predicted"/>
<evidence type="ECO:0000313" key="1">
    <source>
        <dbReference type="EMBL" id="MDN3687980.1"/>
    </source>
</evidence>
<evidence type="ECO:0000313" key="2">
    <source>
        <dbReference type="Proteomes" id="UP001236663"/>
    </source>
</evidence>
<gene>
    <name evidence="1" type="ORF">QWZ15_09080</name>
</gene>
<name>A0ABT8C671_9BACT</name>
<dbReference type="RefSeq" id="WP_240459244.1">
    <property type="nucleotide sequence ID" value="NZ_JAUFQS010000007.1"/>
</dbReference>
<dbReference type="InterPro" id="IPR008922">
    <property type="entry name" value="Di-copper_centre_dom_sf"/>
</dbReference>